<dbReference type="EMBL" id="CAVMBE010000022">
    <property type="protein sequence ID" value="CAK4002296.1"/>
    <property type="molecule type" value="Genomic_DNA"/>
</dbReference>
<dbReference type="CDD" id="cd00302">
    <property type="entry name" value="cytochrome_P450"/>
    <property type="match status" value="1"/>
</dbReference>
<evidence type="ECO:0000256" key="2">
    <source>
        <dbReference type="ARBA" id="ARBA00022617"/>
    </source>
</evidence>
<gene>
    <name evidence="9" type="ORF">LECACI_7A004207</name>
</gene>
<keyword evidence="6 7" id="KW-0503">Monooxygenase</keyword>
<dbReference type="GO" id="GO:0020037">
    <property type="term" value="F:heme binding"/>
    <property type="evidence" value="ECO:0007669"/>
    <property type="project" value="InterPro"/>
</dbReference>
<dbReference type="SUPFAM" id="SSF48264">
    <property type="entry name" value="Cytochrome P450"/>
    <property type="match status" value="1"/>
</dbReference>
<dbReference type="Pfam" id="PF00067">
    <property type="entry name" value="p450"/>
    <property type="match status" value="1"/>
</dbReference>
<dbReference type="GO" id="GO:0004497">
    <property type="term" value="F:monooxygenase activity"/>
    <property type="evidence" value="ECO:0007669"/>
    <property type="project" value="UniProtKB-KW"/>
</dbReference>
<evidence type="ECO:0000256" key="6">
    <source>
        <dbReference type="ARBA" id="ARBA00023033"/>
    </source>
</evidence>
<sequence>MANKPPPILPPGNAGTLSSITDNFAFHASPEAFLTNYARRYSQEHPHQAARRRRPIRAQILNRNVVIVSAYKQIFQILESQEDGKDGPAAYVAQAPYRQLMEQFFPRPNLLLAEGCLHAEMRSSWDEHARKLQQEAVQVHITSVTSRFFSQIALDEPFDLYNALKELSWQLFLGTFLDLNVEDPEYAEIVRLQENLLRGQFSLLPVSINAGFWHSPRKIGIDARKRLQKIIARRKRPRWLGEGSMDEVAVNHLLMATSSLAVKGFASLMLALLMNTFLFRKGEETVWEWMNVDTPEKGARQQAVLRETLRLSPPIVGVMRRTTRDQTLYNAHDQEPDTLVPSGWDVWSYFAGGNRDPATFGEDAERFRPERYLDDSSSTPSPIAFGAGTKVCLGRDFTQRAAIAVLKSFAKDDSGLYGVVSAAGVRGWLGWEVASPEKWAADMKQLPTQRPSKPVMVSLRKRTAS</sequence>
<evidence type="ECO:0000256" key="1">
    <source>
        <dbReference type="ARBA" id="ARBA00010617"/>
    </source>
</evidence>
<evidence type="ECO:0000256" key="7">
    <source>
        <dbReference type="RuleBase" id="RU000461"/>
    </source>
</evidence>
<dbReference type="GO" id="GO:0016125">
    <property type="term" value="P:sterol metabolic process"/>
    <property type="evidence" value="ECO:0007669"/>
    <property type="project" value="TreeGrafter"/>
</dbReference>
<evidence type="ECO:0000313" key="9">
    <source>
        <dbReference type="EMBL" id="CAK4002296.1"/>
    </source>
</evidence>
<keyword evidence="4 7" id="KW-0560">Oxidoreductase</keyword>
<evidence type="ECO:0000256" key="3">
    <source>
        <dbReference type="ARBA" id="ARBA00022723"/>
    </source>
</evidence>
<name>A0AAI9EAJ7_9PEZI</name>
<organism evidence="9 10">
    <name type="scientific">Lecanosticta acicola</name>
    <dbReference type="NCBI Taxonomy" id="111012"/>
    <lineage>
        <taxon>Eukaryota</taxon>
        <taxon>Fungi</taxon>
        <taxon>Dikarya</taxon>
        <taxon>Ascomycota</taxon>
        <taxon>Pezizomycotina</taxon>
        <taxon>Dothideomycetes</taxon>
        <taxon>Dothideomycetidae</taxon>
        <taxon>Mycosphaerellales</taxon>
        <taxon>Mycosphaerellaceae</taxon>
        <taxon>Lecanosticta</taxon>
    </lineage>
</organism>
<keyword evidence="5 7" id="KW-0408">Iron</keyword>
<dbReference type="PANTHER" id="PTHR24286:SF384">
    <property type="entry name" value="P450, PUTATIVE (EUROFUNG)-RELATED"/>
    <property type="match status" value="1"/>
</dbReference>
<dbReference type="Proteomes" id="UP001296104">
    <property type="component" value="Unassembled WGS sequence"/>
</dbReference>
<accession>A0AAI9EAJ7</accession>
<comment type="similarity">
    <text evidence="1 7">Belongs to the cytochrome P450 family.</text>
</comment>
<dbReference type="InterPro" id="IPR017972">
    <property type="entry name" value="Cyt_P450_CS"/>
</dbReference>
<dbReference type="PANTHER" id="PTHR24286">
    <property type="entry name" value="CYTOCHROME P450 26"/>
    <property type="match status" value="1"/>
</dbReference>
<comment type="caution">
    <text evidence="9">The sequence shown here is derived from an EMBL/GenBank/DDBJ whole genome shotgun (WGS) entry which is preliminary data.</text>
</comment>
<keyword evidence="2 7" id="KW-0349">Heme</keyword>
<dbReference type="AlphaFoldDB" id="A0AAI9EAJ7"/>
<evidence type="ECO:0000256" key="8">
    <source>
        <dbReference type="SAM" id="MobiDB-lite"/>
    </source>
</evidence>
<dbReference type="InterPro" id="IPR036396">
    <property type="entry name" value="Cyt_P450_sf"/>
</dbReference>
<evidence type="ECO:0000313" key="10">
    <source>
        <dbReference type="Proteomes" id="UP001296104"/>
    </source>
</evidence>
<dbReference type="PROSITE" id="PS00086">
    <property type="entry name" value="CYTOCHROME_P450"/>
    <property type="match status" value="1"/>
</dbReference>
<keyword evidence="3 7" id="KW-0479">Metal-binding</keyword>
<keyword evidence="10" id="KW-1185">Reference proteome</keyword>
<proteinExistence type="inferred from homology"/>
<dbReference type="GO" id="GO:0005506">
    <property type="term" value="F:iron ion binding"/>
    <property type="evidence" value="ECO:0007669"/>
    <property type="project" value="InterPro"/>
</dbReference>
<dbReference type="GO" id="GO:0016705">
    <property type="term" value="F:oxidoreductase activity, acting on paired donors, with incorporation or reduction of molecular oxygen"/>
    <property type="evidence" value="ECO:0007669"/>
    <property type="project" value="InterPro"/>
</dbReference>
<evidence type="ECO:0000256" key="5">
    <source>
        <dbReference type="ARBA" id="ARBA00023004"/>
    </source>
</evidence>
<protein>
    <submittedName>
        <fullName evidence="9">Cytochrome P450</fullName>
    </submittedName>
</protein>
<evidence type="ECO:0000256" key="4">
    <source>
        <dbReference type="ARBA" id="ARBA00023002"/>
    </source>
</evidence>
<feature type="region of interest" description="Disordered" evidence="8">
    <location>
        <begin position="444"/>
        <end position="465"/>
    </location>
</feature>
<dbReference type="Gene3D" id="1.10.630.10">
    <property type="entry name" value="Cytochrome P450"/>
    <property type="match status" value="1"/>
</dbReference>
<dbReference type="InterPro" id="IPR001128">
    <property type="entry name" value="Cyt_P450"/>
</dbReference>
<reference evidence="9" key="1">
    <citation type="submission" date="2023-11" db="EMBL/GenBank/DDBJ databases">
        <authorList>
            <person name="Alioto T."/>
            <person name="Alioto T."/>
            <person name="Gomez Garrido J."/>
        </authorList>
    </citation>
    <scope>NUCLEOTIDE SEQUENCE</scope>
</reference>